<dbReference type="AlphaFoldDB" id="C6TAC9"/>
<sequence length="100" mass="11276">MGNLDTSRRIAQSISLGAKRKGFLTIHTISLNEKLVFMGNRVKAPVEVVRTYRLKLNTGRKLDLLTTLYVPGLHRNLVSLSKLDVTGYSFNFANECFSLF</sequence>
<accession>C6TAC9</accession>
<evidence type="ECO:0000259" key="1">
    <source>
        <dbReference type="Pfam" id="PF22936"/>
    </source>
</evidence>
<dbReference type="Pfam" id="PF22936">
    <property type="entry name" value="Pol_BBD"/>
    <property type="match status" value="1"/>
</dbReference>
<organism evidence="2">
    <name type="scientific">Glycine max</name>
    <name type="common">Soybean</name>
    <name type="synonym">Glycine hispida</name>
    <dbReference type="NCBI Taxonomy" id="3847"/>
    <lineage>
        <taxon>Eukaryota</taxon>
        <taxon>Viridiplantae</taxon>
        <taxon>Streptophyta</taxon>
        <taxon>Embryophyta</taxon>
        <taxon>Tracheophyta</taxon>
        <taxon>Spermatophyta</taxon>
        <taxon>Magnoliopsida</taxon>
        <taxon>eudicotyledons</taxon>
        <taxon>Gunneridae</taxon>
        <taxon>Pentapetalae</taxon>
        <taxon>rosids</taxon>
        <taxon>fabids</taxon>
        <taxon>Fabales</taxon>
        <taxon>Fabaceae</taxon>
        <taxon>Papilionoideae</taxon>
        <taxon>50 kb inversion clade</taxon>
        <taxon>NPAAA clade</taxon>
        <taxon>indigoferoid/millettioid clade</taxon>
        <taxon>Phaseoleae</taxon>
        <taxon>Glycine</taxon>
        <taxon>Glycine subgen. Soja</taxon>
    </lineage>
</organism>
<name>C6TAC9_SOYBN</name>
<feature type="domain" description="Retrovirus-related Pol polyprotein from transposon TNT 1-94-like beta-barrel" evidence="1">
    <location>
        <begin position="20"/>
        <end position="88"/>
    </location>
</feature>
<proteinExistence type="evidence at transcript level"/>
<reference evidence="2" key="1">
    <citation type="submission" date="2009-08" db="EMBL/GenBank/DDBJ databases">
        <authorList>
            <person name="Cheung F."/>
            <person name="Xiao Y."/>
            <person name="Chan A."/>
            <person name="Moskal W."/>
            <person name="Town C.D."/>
        </authorList>
    </citation>
    <scope>NUCLEOTIDE SEQUENCE</scope>
</reference>
<dbReference type="EMBL" id="BT094465">
    <property type="protein sequence ID" value="ACU18781.1"/>
    <property type="molecule type" value="mRNA"/>
</dbReference>
<evidence type="ECO:0000313" key="2">
    <source>
        <dbReference type="EMBL" id="ACU18781.1"/>
    </source>
</evidence>
<dbReference type="InterPro" id="IPR054722">
    <property type="entry name" value="PolX-like_BBD"/>
</dbReference>
<protein>
    <recommendedName>
        <fullName evidence="1">Retrovirus-related Pol polyprotein from transposon TNT 1-94-like beta-barrel domain-containing protein</fullName>
    </recommendedName>
</protein>